<dbReference type="Gene3D" id="3.40.50.720">
    <property type="entry name" value="NAD(P)-binding Rossmann-like Domain"/>
    <property type="match status" value="1"/>
</dbReference>
<dbReference type="Gene3D" id="3.30.360.10">
    <property type="entry name" value="Dihydrodipicolinate Reductase, domain 2"/>
    <property type="match status" value="1"/>
</dbReference>
<reference evidence="6 7" key="1">
    <citation type="submission" date="2014-06" db="EMBL/GenBank/DDBJ databases">
        <title>Helicobacter pullorum isolates in fresh chicken meat - phenotypic and genotypic features.</title>
        <authorList>
            <person name="Borges V."/>
            <person name="Santos A."/>
            <person name="Correia C.B."/>
            <person name="Saraiva M."/>
            <person name="Menard A."/>
            <person name="Vieira L."/>
            <person name="Sampaio D.A."/>
            <person name="Gomes J.P."/>
            <person name="Oleastro M."/>
        </authorList>
    </citation>
    <scope>NUCLEOTIDE SEQUENCE [LARGE SCALE GENOMIC DNA]</scope>
    <source>
        <strain evidence="6 7">229334/12</strain>
    </source>
</reference>
<dbReference type="PATRIC" id="fig|35818.11.peg.1985"/>
<comment type="similarity">
    <text evidence="1 4">Belongs to the glyceraldehyde-3-phosphate dehydrogenase family.</text>
</comment>
<proteinExistence type="inferred from homology"/>
<comment type="caution">
    <text evidence="6">The sequence shown here is derived from an EMBL/GenBank/DDBJ whole genome shotgun (WGS) entry which is preliminary data.</text>
</comment>
<sequence>MKKVKIFINGFGRIGRCIARIALCEMQDKIEIVGINDPTNSEVLAYLFTHDSIHHTQKIILESKNLAKNTFTFNGVEIPFSHAKSPSEVDICGADIIIEASGIFLEKESATHYLKKGAKKVIFSAPAKDDTKTFVLGVNHQKYNDEKILSNASCTTNALAPVIKLLDENFGVEKGILTTIHSYTNDQNLIDSAHKKGDFRRSRAAGINIIPTTTGAAKALHLVLPQMKGKLHGHSVRVPVADVSMVDLNVNLSQKTNKEAINHIFKQASNNELKGILGVDESFGVSQDFLNNPLSGIVALDLTFVLQENMAKIMIWYDNEWGYSHRILEMACFISK</sequence>
<dbReference type="InterPro" id="IPR020829">
    <property type="entry name" value="GlycerAld_3-P_DH_cat"/>
</dbReference>
<evidence type="ECO:0000256" key="1">
    <source>
        <dbReference type="ARBA" id="ARBA00007406"/>
    </source>
</evidence>
<dbReference type="GeneID" id="93197046"/>
<keyword evidence="3 5" id="KW-0560">Oxidoreductase</keyword>
<dbReference type="InterPro" id="IPR020831">
    <property type="entry name" value="GlycerAld/Erythrose_P_DH"/>
</dbReference>
<dbReference type="SMART" id="SM00846">
    <property type="entry name" value="Gp_dh_N"/>
    <property type="match status" value="1"/>
</dbReference>
<name>A0A0N1EAT8_9HELI</name>
<evidence type="ECO:0000256" key="5">
    <source>
        <dbReference type="RuleBase" id="RU361160"/>
    </source>
</evidence>
<dbReference type="NCBIfam" id="TIGR01534">
    <property type="entry name" value="GAPDH-I"/>
    <property type="match status" value="1"/>
</dbReference>
<organism evidence="6 7">
    <name type="scientific">Helicobacter pullorum</name>
    <dbReference type="NCBI Taxonomy" id="35818"/>
    <lineage>
        <taxon>Bacteria</taxon>
        <taxon>Pseudomonadati</taxon>
        <taxon>Campylobacterota</taxon>
        <taxon>Epsilonproteobacteria</taxon>
        <taxon>Campylobacterales</taxon>
        <taxon>Helicobacteraceae</taxon>
        <taxon>Helicobacter</taxon>
    </lineage>
</organism>
<evidence type="ECO:0000256" key="3">
    <source>
        <dbReference type="ARBA" id="ARBA00023002"/>
    </source>
</evidence>
<dbReference type="EC" id="1.2.1.-" evidence="5"/>
<evidence type="ECO:0000256" key="4">
    <source>
        <dbReference type="RuleBase" id="RU000397"/>
    </source>
</evidence>
<dbReference type="SUPFAM" id="SSF51735">
    <property type="entry name" value="NAD(P)-binding Rossmann-fold domains"/>
    <property type="match status" value="1"/>
</dbReference>
<gene>
    <name evidence="6" type="ORF">HPU229334_10040</name>
</gene>
<protein>
    <recommendedName>
        <fullName evidence="5">Glyceraldehyde-3-phosphate dehydrogenase</fullName>
        <ecNumber evidence="5">1.2.1.-</ecNumber>
    </recommendedName>
</protein>
<dbReference type="InterPro" id="IPR006424">
    <property type="entry name" value="Glyceraldehyde-3-P_DH_1"/>
</dbReference>
<dbReference type="AlphaFoldDB" id="A0A0N1EAT8"/>
<accession>A0A0N1EAT8</accession>
<dbReference type="EMBL" id="JNOC01000056">
    <property type="protein sequence ID" value="KPH55167.1"/>
    <property type="molecule type" value="Genomic_DNA"/>
</dbReference>
<dbReference type="GO" id="GO:0051287">
    <property type="term" value="F:NAD binding"/>
    <property type="evidence" value="ECO:0007669"/>
    <property type="project" value="InterPro"/>
</dbReference>
<dbReference type="RefSeq" id="WP_054195591.1">
    <property type="nucleotide sequence ID" value="NZ_CANTXR010000009.1"/>
</dbReference>
<dbReference type="GO" id="GO:0006006">
    <property type="term" value="P:glucose metabolic process"/>
    <property type="evidence" value="ECO:0007669"/>
    <property type="project" value="InterPro"/>
</dbReference>
<evidence type="ECO:0000313" key="7">
    <source>
        <dbReference type="Proteomes" id="UP000037997"/>
    </source>
</evidence>
<dbReference type="GO" id="GO:0050661">
    <property type="term" value="F:NADP binding"/>
    <property type="evidence" value="ECO:0007669"/>
    <property type="project" value="InterPro"/>
</dbReference>
<dbReference type="PROSITE" id="PS00071">
    <property type="entry name" value="GAPDH"/>
    <property type="match status" value="1"/>
</dbReference>
<evidence type="ECO:0000256" key="2">
    <source>
        <dbReference type="ARBA" id="ARBA00011881"/>
    </source>
</evidence>
<dbReference type="PANTHER" id="PTHR43148">
    <property type="entry name" value="GLYCERALDEHYDE-3-PHOSPHATE DEHYDROGENASE 2"/>
    <property type="match status" value="1"/>
</dbReference>
<dbReference type="GO" id="GO:0016620">
    <property type="term" value="F:oxidoreductase activity, acting on the aldehyde or oxo group of donors, NAD or NADP as acceptor"/>
    <property type="evidence" value="ECO:0007669"/>
    <property type="project" value="InterPro"/>
</dbReference>
<dbReference type="FunFam" id="3.40.50.720:FF:000001">
    <property type="entry name" value="Glyceraldehyde-3-phosphate dehydrogenase"/>
    <property type="match status" value="1"/>
</dbReference>
<evidence type="ECO:0000313" key="6">
    <source>
        <dbReference type="EMBL" id="KPH55167.1"/>
    </source>
</evidence>
<dbReference type="InterPro" id="IPR020830">
    <property type="entry name" value="GlycerAld_3-P_DH_AS"/>
</dbReference>
<dbReference type="PIRSF" id="PIRSF000149">
    <property type="entry name" value="GAP_DH"/>
    <property type="match status" value="1"/>
</dbReference>
<dbReference type="CDD" id="cd05214">
    <property type="entry name" value="GAPDH_I_N"/>
    <property type="match status" value="1"/>
</dbReference>
<dbReference type="Proteomes" id="UP000037997">
    <property type="component" value="Unassembled WGS sequence"/>
</dbReference>
<dbReference type="InterPro" id="IPR020828">
    <property type="entry name" value="GlycerAld_3-P_DH_NAD(P)-bd"/>
</dbReference>
<dbReference type="Pfam" id="PF00044">
    <property type="entry name" value="Gp_dh_N"/>
    <property type="match status" value="1"/>
</dbReference>
<comment type="subunit">
    <text evidence="2">Homotetramer.</text>
</comment>
<dbReference type="InterPro" id="IPR036291">
    <property type="entry name" value="NAD(P)-bd_dom_sf"/>
</dbReference>
<dbReference type="CDD" id="cd18126">
    <property type="entry name" value="GAPDH_I_C"/>
    <property type="match status" value="1"/>
</dbReference>
<dbReference type="Pfam" id="PF02800">
    <property type="entry name" value="Gp_dh_C"/>
    <property type="match status" value="1"/>
</dbReference>
<dbReference type="STRING" id="35818.HPU229336_04425"/>
<dbReference type="SUPFAM" id="SSF55347">
    <property type="entry name" value="Glyceraldehyde-3-phosphate dehydrogenase-like, C-terminal domain"/>
    <property type="match status" value="1"/>
</dbReference>
<dbReference type="PRINTS" id="PR00078">
    <property type="entry name" value="G3PDHDRGNASE"/>
</dbReference>
<dbReference type="FunFam" id="3.30.360.10:FF:000002">
    <property type="entry name" value="Glyceraldehyde-3-phosphate dehydrogenase"/>
    <property type="match status" value="1"/>
</dbReference>